<dbReference type="Proteomes" id="UP000632154">
    <property type="component" value="Unassembled WGS sequence"/>
</dbReference>
<keyword evidence="2" id="KW-1185">Reference proteome</keyword>
<organism evidence="1 2">
    <name type="scientific">Deinococcus piscis</name>
    <dbReference type="NCBI Taxonomy" id="394230"/>
    <lineage>
        <taxon>Bacteria</taxon>
        <taxon>Thermotogati</taxon>
        <taxon>Deinococcota</taxon>
        <taxon>Deinococci</taxon>
        <taxon>Deinococcales</taxon>
        <taxon>Deinococcaceae</taxon>
        <taxon>Deinococcus</taxon>
    </lineage>
</organism>
<gene>
    <name evidence="1" type="ORF">GCM10017783_10780</name>
</gene>
<evidence type="ECO:0000313" key="2">
    <source>
        <dbReference type="Proteomes" id="UP000632154"/>
    </source>
</evidence>
<dbReference type="EMBL" id="BNAL01000010">
    <property type="protein sequence ID" value="GHG00532.1"/>
    <property type="molecule type" value="Genomic_DNA"/>
</dbReference>
<name>A0ABQ3K3G9_9DEIO</name>
<accession>A0ABQ3K3G9</accession>
<comment type="caution">
    <text evidence="1">The sequence shown here is derived from an EMBL/GenBank/DDBJ whole genome shotgun (WGS) entry which is preliminary data.</text>
</comment>
<proteinExistence type="predicted"/>
<protein>
    <submittedName>
        <fullName evidence="1">Uncharacterized protein</fullName>
    </submittedName>
</protein>
<sequence length="335" mass="35181">MVAAQNTAPALPRTSFGGATRWNAATLQPSQAAFELKAPAGTGVTLTQVGSTVFELSGLEVSGLGNAGNAALEQQLRANFQALDALGESQSRTVSLQVLSRSPAGTELITRWSDTPGTGTSTPAQEVQLRQLLLPGGVRGPVEVSSPDPALAARYRLLGSAELESLSPEAAAPYGTVLEAGDRVSGLSQQPVLPLFRAALGVAPALRDWALPDLSSAEVSSAELPALEVRRERVYQGQNSRGDFLFQTQSRAQPWQQTVQGPAGIPAPDAGRSSLTLEVLDMAQMSQAVYRADGLPHSAFEFSTLQLQVTARRGAATVRFTVQVRSTSALRPLGN</sequence>
<reference evidence="2" key="1">
    <citation type="journal article" date="2019" name="Int. J. Syst. Evol. Microbiol.">
        <title>The Global Catalogue of Microorganisms (GCM) 10K type strain sequencing project: providing services to taxonomists for standard genome sequencing and annotation.</title>
        <authorList>
            <consortium name="The Broad Institute Genomics Platform"/>
            <consortium name="The Broad Institute Genome Sequencing Center for Infectious Disease"/>
            <person name="Wu L."/>
            <person name="Ma J."/>
        </authorList>
    </citation>
    <scope>NUCLEOTIDE SEQUENCE [LARGE SCALE GENOMIC DNA]</scope>
    <source>
        <strain evidence="2">CGMCC 1.18439</strain>
    </source>
</reference>
<evidence type="ECO:0000313" key="1">
    <source>
        <dbReference type="EMBL" id="GHG00532.1"/>
    </source>
</evidence>